<dbReference type="EMBL" id="ML977619">
    <property type="protein sequence ID" value="KAF1996922.1"/>
    <property type="molecule type" value="Genomic_DNA"/>
</dbReference>
<dbReference type="PANTHER" id="PTHR24346:SF30">
    <property type="entry name" value="MATERNAL EMBRYONIC LEUCINE ZIPPER KINASE"/>
    <property type="match status" value="1"/>
</dbReference>
<dbReference type="PANTHER" id="PTHR24346">
    <property type="entry name" value="MAP/MICROTUBULE AFFINITY-REGULATING KINASE"/>
    <property type="match status" value="1"/>
</dbReference>
<dbReference type="InterPro" id="IPR008271">
    <property type="entry name" value="Ser/Thr_kinase_AS"/>
</dbReference>
<dbReference type="InterPro" id="IPR000719">
    <property type="entry name" value="Prot_kinase_dom"/>
</dbReference>
<organism evidence="4 5">
    <name type="scientific">Amniculicola lignicola CBS 123094</name>
    <dbReference type="NCBI Taxonomy" id="1392246"/>
    <lineage>
        <taxon>Eukaryota</taxon>
        <taxon>Fungi</taxon>
        <taxon>Dikarya</taxon>
        <taxon>Ascomycota</taxon>
        <taxon>Pezizomycotina</taxon>
        <taxon>Dothideomycetes</taxon>
        <taxon>Pleosporomycetidae</taxon>
        <taxon>Pleosporales</taxon>
        <taxon>Amniculicolaceae</taxon>
        <taxon>Amniculicola</taxon>
    </lineage>
</organism>
<keyword evidence="4" id="KW-0418">Kinase</keyword>
<evidence type="ECO:0000259" key="3">
    <source>
        <dbReference type="PROSITE" id="PS50011"/>
    </source>
</evidence>
<reference evidence="4" key="1">
    <citation type="journal article" date="2020" name="Stud. Mycol.">
        <title>101 Dothideomycetes genomes: a test case for predicting lifestyles and emergence of pathogens.</title>
        <authorList>
            <person name="Haridas S."/>
            <person name="Albert R."/>
            <person name="Binder M."/>
            <person name="Bloem J."/>
            <person name="Labutti K."/>
            <person name="Salamov A."/>
            <person name="Andreopoulos B."/>
            <person name="Baker S."/>
            <person name="Barry K."/>
            <person name="Bills G."/>
            <person name="Bluhm B."/>
            <person name="Cannon C."/>
            <person name="Castanera R."/>
            <person name="Culley D."/>
            <person name="Daum C."/>
            <person name="Ezra D."/>
            <person name="Gonzalez J."/>
            <person name="Henrissat B."/>
            <person name="Kuo A."/>
            <person name="Liang C."/>
            <person name="Lipzen A."/>
            <person name="Lutzoni F."/>
            <person name="Magnuson J."/>
            <person name="Mondo S."/>
            <person name="Nolan M."/>
            <person name="Ohm R."/>
            <person name="Pangilinan J."/>
            <person name="Park H.-J."/>
            <person name="Ramirez L."/>
            <person name="Alfaro M."/>
            <person name="Sun H."/>
            <person name="Tritt A."/>
            <person name="Yoshinaga Y."/>
            <person name="Zwiers L.-H."/>
            <person name="Turgeon B."/>
            <person name="Goodwin S."/>
            <person name="Spatafora J."/>
            <person name="Crous P."/>
            <person name="Grigoriev I."/>
        </authorList>
    </citation>
    <scope>NUCLEOTIDE SEQUENCE</scope>
    <source>
        <strain evidence="4">CBS 123094</strain>
    </source>
</reference>
<evidence type="ECO:0000313" key="5">
    <source>
        <dbReference type="Proteomes" id="UP000799779"/>
    </source>
</evidence>
<keyword evidence="2" id="KW-0067">ATP-binding</keyword>
<dbReference type="GO" id="GO:0005524">
    <property type="term" value="F:ATP binding"/>
    <property type="evidence" value="ECO:0007669"/>
    <property type="project" value="UniProtKB-KW"/>
</dbReference>
<gene>
    <name evidence="4" type="ORF">P154DRAFT_442273</name>
</gene>
<dbReference type="InterPro" id="IPR011009">
    <property type="entry name" value="Kinase-like_dom_sf"/>
</dbReference>
<evidence type="ECO:0000313" key="4">
    <source>
        <dbReference type="EMBL" id="KAF1996922.1"/>
    </source>
</evidence>
<accession>A0A6A5W4X5</accession>
<dbReference type="GO" id="GO:0004674">
    <property type="term" value="F:protein serine/threonine kinase activity"/>
    <property type="evidence" value="ECO:0007669"/>
    <property type="project" value="TreeGrafter"/>
</dbReference>
<evidence type="ECO:0000256" key="2">
    <source>
        <dbReference type="ARBA" id="ARBA00022840"/>
    </source>
</evidence>
<dbReference type="PROSITE" id="PS00108">
    <property type="entry name" value="PROTEIN_KINASE_ST"/>
    <property type="match status" value="1"/>
</dbReference>
<dbReference type="SMART" id="SM00220">
    <property type="entry name" value="S_TKc"/>
    <property type="match status" value="1"/>
</dbReference>
<dbReference type="SUPFAM" id="SSF56112">
    <property type="entry name" value="Protein kinase-like (PK-like)"/>
    <property type="match status" value="1"/>
</dbReference>
<keyword evidence="5" id="KW-1185">Reference proteome</keyword>
<dbReference type="Pfam" id="PF00069">
    <property type="entry name" value="Pkinase"/>
    <property type="match status" value="1"/>
</dbReference>
<dbReference type="OrthoDB" id="4062651at2759"/>
<dbReference type="GO" id="GO:0005737">
    <property type="term" value="C:cytoplasm"/>
    <property type="evidence" value="ECO:0007669"/>
    <property type="project" value="TreeGrafter"/>
</dbReference>
<name>A0A6A5W4X5_9PLEO</name>
<dbReference type="Gene3D" id="1.10.510.10">
    <property type="entry name" value="Transferase(Phosphotransferase) domain 1"/>
    <property type="match status" value="1"/>
</dbReference>
<sequence>MASHPNIVQTLGLLEEDGRWKLVMEHCEESLVGKLNKGMMSEDEVMGVWTVIVNATRRMHNLGLAHRDLKAQNVLFCDGVPKLGDFGSALRFRDERTGELIWADGVEGTEPYLAPEVWAGRYNASKADVWQLGVLLMAMWTRNLPWKTAKMADQKFNNFMENHEELFLDVPVVFHSVLRRTLTVYPEQRAGLEEIEKILVGLKA</sequence>
<keyword evidence="4" id="KW-0808">Transferase</keyword>
<dbReference type="AlphaFoldDB" id="A0A6A5W4X5"/>
<dbReference type="PROSITE" id="PS50011">
    <property type="entry name" value="PROTEIN_KINASE_DOM"/>
    <property type="match status" value="1"/>
</dbReference>
<dbReference type="Proteomes" id="UP000799779">
    <property type="component" value="Unassembled WGS sequence"/>
</dbReference>
<keyword evidence="1" id="KW-0547">Nucleotide-binding</keyword>
<proteinExistence type="predicted"/>
<dbReference type="GO" id="GO:0035556">
    <property type="term" value="P:intracellular signal transduction"/>
    <property type="evidence" value="ECO:0007669"/>
    <property type="project" value="TreeGrafter"/>
</dbReference>
<evidence type="ECO:0000256" key="1">
    <source>
        <dbReference type="ARBA" id="ARBA00022741"/>
    </source>
</evidence>
<feature type="domain" description="Protein kinase" evidence="3">
    <location>
        <begin position="1"/>
        <end position="199"/>
    </location>
</feature>
<protein>
    <submittedName>
        <fullName evidence="4">Kinase-like protein</fullName>
    </submittedName>
</protein>